<evidence type="ECO:0000256" key="1">
    <source>
        <dbReference type="SAM" id="SignalP"/>
    </source>
</evidence>
<dbReference type="AlphaFoldDB" id="A0A1I0AX70"/>
<keyword evidence="4" id="KW-1185">Reference proteome</keyword>
<proteinExistence type="predicted"/>
<accession>A0A1I0AX70</accession>
<dbReference type="OrthoDB" id="531718at2"/>
<reference evidence="4" key="1">
    <citation type="submission" date="2016-10" db="EMBL/GenBank/DDBJ databases">
        <authorList>
            <person name="Varghese N."/>
            <person name="Submissions S."/>
        </authorList>
    </citation>
    <scope>NUCLEOTIDE SEQUENCE [LARGE SCALE GENOMIC DNA]</scope>
    <source>
        <strain evidence="4">DSM 15310</strain>
    </source>
</reference>
<protein>
    <submittedName>
        <fullName evidence="3">Por secretion system C-terminal sorting domain-containing protein</fullName>
    </submittedName>
</protein>
<name>A0A1I0AX70_9BACT</name>
<feature type="signal peptide" evidence="1">
    <location>
        <begin position="1"/>
        <end position="31"/>
    </location>
</feature>
<dbReference type="RefSeq" id="WP_092768563.1">
    <property type="nucleotide sequence ID" value="NZ_FOHS01000001.1"/>
</dbReference>
<evidence type="ECO:0000313" key="3">
    <source>
        <dbReference type="EMBL" id="SES99032.1"/>
    </source>
</evidence>
<gene>
    <name evidence="3" type="ORF">SAMN04487998_0867</name>
</gene>
<dbReference type="Pfam" id="PF14339">
    <property type="entry name" value="DUF4394"/>
    <property type="match status" value="1"/>
</dbReference>
<evidence type="ECO:0000313" key="4">
    <source>
        <dbReference type="Proteomes" id="UP000198697"/>
    </source>
</evidence>
<organism evidence="3 4">
    <name type="scientific">Hymenobacter actinosclerus</name>
    <dbReference type="NCBI Taxonomy" id="82805"/>
    <lineage>
        <taxon>Bacteria</taxon>
        <taxon>Pseudomonadati</taxon>
        <taxon>Bacteroidota</taxon>
        <taxon>Cytophagia</taxon>
        <taxon>Cytophagales</taxon>
        <taxon>Hymenobacteraceae</taxon>
        <taxon>Hymenobacter</taxon>
    </lineage>
</organism>
<feature type="chain" id="PRO_5011571555" evidence="1">
    <location>
        <begin position="32"/>
        <end position="410"/>
    </location>
</feature>
<dbReference type="NCBIfam" id="TIGR04183">
    <property type="entry name" value="Por_Secre_tail"/>
    <property type="match status" value="1"/>
</dbReference>
<evidence type="ECO:0000259" key="2">
    <source>
        <dbReference type="Pfam" id="PF14339"/>
    </source>
</evidence>
<dbReference type="EMBL" id="FOHS01000001">
    <property type="protein sequence ID" value="SES99032.1"/>
    <property type="molecule type" value="Genomic_DNA"/>
</dbReference>
<feature type="domain" description="DUF4394" evidence="2">
    <location>
        <begin position="63"/>
        <end position="308"/>
    </location>
</feature>
<sequence length="410" mass="43035">MLPTFIRQLLPSRAGLLGALVLGLTAAAAQAQTKVYGLGSDYGDDKTVLIAFELGQPDPVAYSKVTFNRPVTGVASGQFLAGLDSRPATGALAALGGQLFALGYDATRQEAQLYRLDPTTAAATMVGPVQKIDLGSDRNRIGFDFSSDNMIRVTGSNGTALFFSSENGLKLLTDAGSSLAYAADDPNAGHQPFVGSSAYINDQSYPGVRLYHLDEPIPGYTTIAVQPTTSTGTLRTVGTGPYIFTSSSADLDIYTDPISGANTAYMCISDPDFANFTTHILIFDLATGTRTIIGRVITGTKAVLTDIALAIQPVGVATGTRNPAVATSFSLFPNPVTDRAQVSFRLPGAGATELVLTDALGRTVERHSLGNRAVGAHSLNWTPASHRAGIYLLRLLVDGQLAGVQRMVVE</sequence>
<dbReference type="InterPro" id="IPR026444">
    <property type="entry name" value="Secre_tail"/>
</dbReference>
<keyword evidence="1" id="KW-0732">Signal</keyword>
<dbReference type="STRING" id="82805.SAMN04487998_0867"/>
<dbReference type="Proteomes" id="UP000198697">
    <property type="component" value="Unassembled WGS sequence"/>
</dbReference>
<dbReference type="InterPro" id="IPR025507">
    <property type="entry name" value="DUF4394"/>
</dbReference>